<gene>
    <name evidence="1" type="ORF">CARN7_1923</name>
</gene>
<sequence length="55" mass="6400">MFVFVAAKIFKNDFPEKHYSPPIHAKQLQQLMSDKFMSIFGEVLNVSRFIVSSLH</sequence>
<name>E6QV38_9ZZZZ</name>
<evidence type="ECO:0000313" key="1">
    <source>
        <dbReference type="EMBL" id="CBI11111.1"/>
    </source>
</evidence>
<comment type="caution">
    <text evidence="1">The sequence shown here is derived from an EMBL/GenBank/DDBJ whole genome shotgun (WGS) entry which is preliminary data.</text>
</comment>
<dbReference type="EMBL" id="CABR01000123">
    <property type="protein sequence ID" value="CBI11111.1"/>
    <property type="molecule type" value="Genomic_DNA"/>
</dbReference>
<reference evidence="1" key="1">
    <citation type="submission" date="2009-10" db="EMBL/GenBank/DDBJ databases">
        <title>Diversity of trophic interactions inside an arsenic-rich microbial ecosystem.</title>
        <authorList>
            <person name="Bertin P.N."/>
            <person name="Heinrich-Salmeron A."/>
            <person name="Pelletier E."/>
            <person name="Goulhen-Chollet F."/>
            <person name="Arsene-Ploetze F."/>
            <person name="Gallien S."/>
            <person name="Calteau A."/>
            <person name="Vallenet D."/>
            <person name="Casiot C."/>
            <person name="Chane-Woon-Ming B."/>
            <person name="Giloteaux L."/>
            <person name="Barakat M."/>
            <person name="Bonnefoy V."/>
            <person name="Bruneel O."/>
            <person name="Chandler M."/>
            <person name="Cleiss J."/>
            <person name="Duran R."/>
            <person name="Elbaz-Poulichet F."/>
            <person name="Fonknechten N."/>
            <person name="Lauga B."/>
            <person name="Mornico D."/>
            <person name="Ortet P."/>
            <person name="Schaeffer C."/>
            <person name="Siguier P."/>
            <person name="Alexander Thil Smith A."/>
            <person name="Van Dorsselaer A."/>
            <person name="Weissenbach J."/>
            <person name="Medigue C."/>
            <person name="Le Paslier D."/>
        </authorList>
    </citation>
    <scope>NUCLEOTIDE SEQUENCE</scope>
</reference>
<dbReference type="AlphaFoldDB" id="E6QV38"/>
<proteinExistence type="predicted"/>
<accession>E6QV38</accession>
<protein>
    <submittedName>
        <fullName evidence="1">Uncharacterized protein</fullName>
    </submittedName>
</protein>
<organism evidence="1">
    <name type="scientific">mine drainage metagenome</name>
    <dbReference type="NCBI Taxonomy" id="410659"/>
    <lineage>
        <taxon>unclassified sequences</taxon>
        <taxon>metagenomes</taxon>
        <taxon>ecological metagenomes</taxon>
    </lineage>
</organism>